<dbReference type="EMBL" id="WKQE01000002">
    <property type="protein sequence ID" value="MSC79691.1"/>
    <property type="molecule type" value="Genomic_DNA"/>
</dbReference>
<gene>
    <name evidence="1" type="ORF">GKD85_02450</name>
</gene>
<comment type="caution">
    <text evidence="1">The sequence shown here is derived from an EMBL/GenBank/DDBJ whole genome shotgun (WGS) entry which is preliminary data.</text>
</comment>
<sequence length="114" mass="12834">MKEYQLDPLPDVTGDPAELFFDDREDCEFARTLAARTAAIISQVRRYTVTRYTYPGRQIIVAPSTRTPGGWQVTFYHTDRITGDMEPSYHTDCDTLEKVAAEIPHSFCAADAVA</sequence>
<evidence type="ECO:0000313" key="2">
    <source>
        <dbReference type="Proteomes" id="UP000477010"/>
    </source>
</evidence>
<reference evidence="1 2" key="1">
    <citation type="journal article" date="2019" name="Nat. Med.">
        <title>A library of human gut bacterial isolates paired with longitudinal multiomics data enables mechanistic microbiome research.</title>
        <authorList>
            <person name="Poyet M."/>
            <person name="Groussin M."/>
            <person name="Gibbons S.M."/>
            <person name="Avila-Pacheco J."/>
            <person name="Jiang X."/>
            <person name="Kearney S.M."/>
            <person name="Perrotta A.R."/>
            <person name="Berdy B."/>
            <person name="Zhao S."/>
            <person name="Lieberman T.D."/>
            <person name="Swanson P.K."/>
            <person name="Smith M."/>
            <person name="Roesemann S."/>
            <person name="Alexander J.E."/>
            <person name="Rich S.A."/>
            <person name="Livny J."/>
            <person name="Vlamakis H."/>
            <person name="Clish C."/>
            <person name="Bullock K."/>
            <person name="Deik A."/>
            <person name="Scott J."/>
            <person name="Pierce K.A."/>
            <person name="Xavier R.J."/>
            <person name="Alm E.J."/>
        </authorList>
    </citation>
    <scope>NUCLEOTIDE SEQUENCE [LARGE SCALE GENOMIC DNA]</scope>
    <source>
        <strain evidence="1 2">BIOML-B9</strain>
    </source>
</reference>
<organism evidence="1 2">
    <name type="scientific">Faecalibacterium prausnitzii</name>
    <dbReference type="NCBI Taxonomy" id="853"/>
    <lineage>
        <taxon>Bacteria</taxon>
        <taxon>Bacillati</taxon>
        <taxon>Bacillota</taxon>
        <taxon>Clostridia</taxon>
        <taxon>Eubacteriales</taxon>
        <taxon>Oscillospiraceae</taxon>
        <taxon>Faecalibacterium</taxon>
    </lineage>
</organism>
<evidence type="ECO:0000313" key="1">
    <source>
        <dbReference type="EMBL" id="MSC79691.1"/>
    </source>
</evidence>
<name>A0A6L5TDE7_9FIRM</name>
<protein>
    <submittedName>
        <fullName evidence="1">Uncharacterized protein</fullName>
    </submittedName>
</protein>
<accession>A0A6L5TDE7</accession>
<proteinExistence type="predicted"/>
<dbReference type="AlphaFoldDB" id="A0A6L5TDE7"/>
<dbReference type="RefSeq" id="WP_154252013.1">
    <property type="nucleotide sequence ID" value="NZ_WKPZ01000004.1"/>
</dbReference>
<dbReference type="Proteomes" id="UP000477010">
    <property type="component" value="Unassembled WGS sequence"/>
</dbReference>